<dbReference type="AlphaFoldDB" id="U7Q9W9"/>
<keyword evidence="4" id="KW-0479">Metal-binding</keyword>
<evidence type="ECO:0000256" key="1">
    <source>
        <dbReference type="ARBA" id="ARBA00004370"/>
    </source>
</evidence>
<keyword evidence="9" id="KW-0472">Membrane</keyword>
<sequence>MNSSHLLSPFPNSWFRIATSDELPAKGVLPLRYFGQDFVLFRAEDGTPHLLDAHCPHLGAHLGYGGTVEGETIRCPFHGWQWNCQGDCVKIPYTDKSPQTQIKSWPVRELNGLIFMYYHHQAQEPDWEIPQVPECYS</sequence>
<dbReference type="PROSITE" id="PS51296">
    <property type="entry name" value="RIESKE"/>
    <property type="match status" value="1"/>
</dbReference>
<dbReference type="PANTHER" id="PTHR21266:SF32">
    <property type="entry name" value="CHOLESTEROL 7-DESATURASE NVD"/>
    <property type="match status" value="1"/>
</dbReference>
<keyword evidence="5" id="KW-1133">Transmembrane helix</keyword>
<gene>
    <name evidence="12" type="ORF">M595_5435</name>
    <name evidence="11" type="ORF">M595_6233</name>
</gene>
<evidence type="ECO:0000256" key="5">
    <source>
        <dbReference type="ARBA" id="ARBA00022989"/>
    </source>
</evidence>
<dbReference type="GO" id="GO:0016020">
    <property type="term" value="C:membrane"/>
    <property type="evidence" value="ECO:0007669"/>
    <property type="project" value="UniProtKB-SubCell"/>
</dbReference>
<dbReference type="InterPro" id="IPR050584">
    <property type="entry name" value="Cholesterol_7-desaturase"/>
</dbReference>
<keyword evidence="13" id="KW-1185">Reference proteome</keyword>
<dbReference type="Proteomes" id="UP000017127">
    <property type="component" value="Unassembled WGS sequence"/>
</dbReference>
<comment type="caution">
    <text evidence="12">The sequence shown here is derived from an EMBL/GenBank/DDBJ whole genome shotgun (WGS) entry which is preliminary data.</text>
</comment>
<evidence type="ECO:0000256" key="7">
    <source>
        <dbReference type="ARBA" id="ARBA00023004"/>
    </source>
</evidence>
<keyword evidence="6" id="KW-0560">Oxidoreductase</keyword>
<keyword evidence="7" id="KW-0408">Iron</keyword>
<dbReference type="Pfam" id="PF00355">
    <property type="entry name" value="Rieske"/>
    <property type="match status" value="1"/>
</dbReference>
<dbReference type="GO" id="GO:0016705">
    <property type="term" value="F:oxidoreductase activity, acting on paired donors, with incorporation or reduction of molecular oxygen"/>
    <property type="evidence" value="ECO:0007669"/>
    <property type="project" value="UniProtKB-ARBA"/>
</dbReference>
<dbReference type="RefSeq" id="WP_023069134.1">
    <property type="nucleotide sequence ID" value="NZ_AUZM01000088.1"/>
</dbReference>
<comment type="subcellular location">
    <subcellularLocation>
        <location evidence="1">Membrane</location>
    </subcellularLocation>
</comment>
<evidence type="ECO:0000259" key="10">
    <source>
        <dbReference type="PROSITE" id="PS51296"/>
    </source>
</evidence>
<feature type="domain" description="Rieske" evidence="10">
    <location>
        <begin position="14"/>
        <end position="116"/>
    </location>
</feature>
<reference evidence="12 13" key="1">
    <citation type="journal article" date="2013" name="Front. Microbiol.">
        <title>Comparative genomic analyses of the cyanobacterium, Lyngbya aestuarii BL J, a powerful hydrogen producer.</title>
        <authorList>
            <person name="Kothari A."/>
            <person name="Vaughn M."/>
            <person name="Garcia-Pichel F."/>
        </authorList>
    </citation>
    <scope>NUCLEOTIDE SEQUENCE [LARGE SCALE GENOMIC DNA]</scope>
    <source>
        <strain evidence="12 13">BL J</strain>
    </source>
</reference>
<evidence type="ECO:0000313" key="13">
    <source>
        <dbReference type="Proteomes" id="UP000017127"/>
    </source>
</evidence>
<keyword evidence="3" id="KW-0001">2Fe-2S</keyword>
<dbReference type="SUPFAM" id="SSF50022">
    <property type="entry name" value="ISP domain"/>
    <property type="match status" value="1"/>
</dbReference>
<organism evidence="12 13">
    <name type="scientific">Lyngbya aestuarii BL J</name>
    <dbReference type="NCBI Taxonomy" id="1348334"/>
    <lineage>
        <taxon>Bacteria</taxon>
        <taxon>Bacillati</taxon>
        <taxon>Cyanobacteriota</taxon>
        <taxon>Cyanophyceae</taxon>
        <taxon>Oscillatoriophycideae</taxon>
        <taxon>Oscillatoriales</taxon>
        <taxon>Microcoleaceae</taxon>
        <taxon>Lyngbya</taxon>
    </lineage>
</organism>
<dbReference type="InterPro" id="IPR036922">
    <property type="entry name" value="Rieske_2Fe-2S_sf"/>
</dbReference>
<dbReference type="GO" id="GO:0005737">
    <property type="term" value="C:cytoplasm"/>
    <property type="evidence" value="ECO:0007669"/>
    <property type="project" value="TreeGrafter"/>
</dbReference>
<dbReference type="EMBL" id="AUZM01000088">
    <property type="protein sequence ID" value="ERT04613.1"/>
    <property type="molecule type" value="Genomic_DNA"/>
</dbReference>
<evidence type="ECO:0000256" key="3">
    <source>
        <dbReference type="ARBA" id="ARBA00022714"/>
    </source>
</evidence>
<evidence type="ECO:0000256" key="4">
    <source>
        <dbReference type="ARBA" id="ARBA00022723"/>
    </source>
</evidence>
<dbReference type="GO" id="GO:0004497">
    <property type="term" value="F:monooxygenase activity"/>
    <property type="evidence" value="ECO:0007669"/>
    <property type="project" value="UniProtKB-ARBA"/>
</dbReference>
<proteinExistence type="predicted"/>
<evidence type="ECO:0000313" key="11">
    <source>
        <dbReference type="EMBL" id="ERT03826.1"/>
    </source>
</evidence>
<feature type="non-terminal residue" evidence="12">
    <location>
        <position position="137"/>
    </location>
</feature>
<dbReference type="InterPro" id="IPR017941">
    <property type="entry name" value="Rieske_2Fe-2S"/>
</dbReference>
<keyword evidence="8" id="KW-0411">Iron-sulfur</keyword>
<accession>U7Q9W9</accession>
<dbReference type="PANTHER" id="PTHR21266">
    <property type="entry name" value="IRON-SULFUR DOMAIN CONTAINING PROTEIN"/>
    <property type="match status" value="1"/>
</dbReference>
<evidence type="ECO:0000313" key="12">
    <source>
        <dbReference type="EMBL" id="ERT04613.1"/>
    </source>
</evidence>
<evidence type="ECO:0000256" key="2">
    <source>
        <dbReference type="ARBA" id="ARBA00022692"/>
    </source>
</evidence>
<dbReference type="Gene3D" id="2.102.10.10">
    <property type="entry name" value="Rieske [2Fe-2S] iron-sulphur domain"/>
    <property type="match status" value="1"/>
</dbReference>
<dbReference type="CDD" id="cd03469">
    <property type="entry name" value="Rieske_RO_Alpha_N"/>
    <property type="match status" value="1"/>
</dbReference>
<dbReference type="EMBL" id="AUZM01000191">
    <property type="protein sequence ID" value="ERT03826.1"/>
    <property type="molecule type" value="Genomic_DNA"/>
</dbReference>
<name>U7Q9W9_9CYAN</name>
<evidence type="ECO:0000256" key="8">
    <source>
        <dbReference type="ARBA" id="ARBA00023014"/>
    </source>
</evidence>
<keyword evidence="2" id="KW-0812">Transmembrane</keyword>
<evidence type="ECO:0000256" key="6">
    <source>
        <dbReference type="ARBA" id="ARBA00023002"/>
    </source>
</evidence>
<evidence type="ECO:0000256" key="9">
    <source>
        <dbReference type="ARBA" id="ARBA00023136"/>
    </source>
</evidence>
<protein>
    <submittedName>
        <fullName evidence="12">Rieske domain protein</fullName>
    </submittedName>
</protein>
<dbReference type="OrthoDB" id="477744at2"/>
<dbReference type="GO" id="GO:0046872">
    <property type="term" value="F:metal ion binding"/>
    <property type="evidence" value="ECO:0007669"/>
    <property type="project" value="UniProtKB-KW"/>
</dbReference>
<dbReference type="GO" id="GO:0051537">
    <property type="term" value="F:2 iron, 2 sulfur cluster binding"/>
    <property type="evidence" value="ECO:0007669"/>
    <property type="project" value="UniProtKB-KW"/>
</dbReference>